<evidence type="ECO:0000313" key="4">
    <source>
        <dbReference type="EMBL" id="QDV20817.1"/>
    </source>
</evidence>
<dbReference type="Gene3D" id="2.40.50.220">
    <property type="entry name" value="EutN/Ccml"/>
    <property type="match status" value="1"/>
</dbReference>
<proteinExistence type="predicted"/>
<reference evidence="4 5" key="1">
    <citation type="submission" date="2019-02" db="EMBL/GenBank/DDBJ databases">
        <title>Deep-cultivation of Planctomycetes and their phenomic and genomic characterization uncovers novel biology.</title>
        <authorList>
            <person name="Wiegand S."/>
            <person name="Jogler M."/>
            <person name="Boedeker C."/>
            <person name="Pinto D."/>
            <person name="Vollmers J."/>
            <person name="Rivas-Marin E."/>
            <person name="Kohn T."/>
            <person name="Peeters S.H."/>
            <person name="Heuer A."/>
            <person name="Rast P."/>
            <person name="Oberbeckmann S."/>
            <person name="Bunk B."/>
            <person name="Jeske O."/>
            <person name="Meyerdierks A."/>
            <person name="Storesund J.E."/>
            <person name="Kallscheuer N."/>
            <person name="Luecker S."/>
            <person name="Lage O.M."/>
            <person name="Pohl T."/>
            <person name="Merkel B.J."/>
            <person name="Hornburger P."/>
            <person name="Mueller R.-W."/>
            <person name="Bruemmer F."/>
            <person name="Labrenz M."/>
            <person name="Spormann A.M."/>
            <person name="Op den Camp H."/>
            <person name="Overmann J."/>
            <person name="Amann R."/>
            <person name="Jetten M.S.M."/>
            <person name="Mascher T."/>
            <person name="Medema M.H."/>
            <person name="Devos D.P."/>
            <person name="Kaster A.-K."/>
            <person name="Ovreas L."/>
            <person name="Rohde M."/>
            <person name="Galperin M.Y."/>
            <person name="Jogler C."/>
        </authorList>
    </citation>
    <scope>NUCLEOTIDE SEQUENCE [LARGE SCALE GENOMIC DNA]</scope>
    <source>
        <strain evidence="4 5">Pan153</strain>
    </source>
</reference>
<organism evidence="4 5">
    <name type="scientific">Gimesia panareensis</name>
    <dbReference type="NCBI Taxonomy" id="2527978"/>
    <lineage>
        <taxon>Bacteria</taxon>
        <taxon>Pseudomonadati</taxon>
        <taxon>Planctomycetota</taxon>
        <taxon>Planctomycetia</taxon>
        <taxon>Planctomycetales</taxon>
        <taxon>Planctomycetaceae</taxon>
        <taxon>Gimesia</taxon>
    </lineage>
</organism>
<evidence type="ECO:0000313" key="5">
    <source>
        <dbReference type="Proteomes" id="UP000320839"/>
    </source>
</evidence>
<dbReference type="AlphaFoldDB" id="A0A518FWR7"/>
<accession>A0A518FWR7</accession>
<dbReference type="InterPro" id="IPR036677">
    <property type="entry name" value="EutN_CcmL_sf"/>
</dbReference>
<gene>
    <name evidence="4" type="primary">eutN</name>
    <name evidence="4" type="ORF">Pan153_54960</name>
</gene>
<protein>
    <submittedName>
        <fullName evidence="4">Ethanolamine utilization protein EutN</fullName>
    </submittedName>
</protein>
<dbReference type="OrthoDB" id="278421at2"/>
<dbReference type="EMBL" id="CP036317">
    <property type="protein sequence ID" value="QDV20817.1"/>
    <property type="molecule type" value="Genomic_DNA"/>
</dbReference>
<sequence length="102" mass="10733">MLTGRVIGRATATAKHHSLAGWRLLLVQTLDIEGNADGFPELVIDQLGCGKHDLVLLTSDGAAVREMVGTNNTPIRWATLGVLDEDQASPGKSSGKSPGTKK</sequence>
<evidence type="ECO:0000256" key="1">
    <source>
        <dbReference type="ARBA" id="ARBA00024322"/>
    </source>
</evidence>
<keyword evidence="2" id="KW-1283">Bacterial microcompartment</keyword>
<dbReference type="Proteomes" id="UP000320839">
    <property type="component" value="Chromosome"/>
</dbReference>
<comment type="subcellular location">
    <subcellularLocation>
        <location evidence="1">Bacterial microcompartment</location>
    </subcellularLocation>
</comment>
<dbReference type="PANTHER" id="PTHR36539">
    <property type="entry name" value="ETHANOLAMINE UTILIZATION PROTEIN EUTN"/>
    <property type="match status" value="1"/>
</dbReference>
<dbReference type="Pfam" id="PF03319">
    <property type="entry name" value="EutN_CcmL"/>
    <property type="match status" value="1"/>
</dbReference>
<dbReference type="PROSITE" id="PS51932">
    <property type="entry name" value="BMV"/>
    <property type="match status" value="1"/>
</dbReference>
<dbReference type="RefSeq" id="WP_145459311.1">
    <property type="nucleotide sequence ID" value="NZ_CP036317.1"/>
</dbReference>
<dbReference type="InterPro" id="IPR004992">
    <property type="entry name" value="EutN_CcmL"/>
</dbReference>
<name>A0A518FWR7_9PLAN</name>
<dbReference type="GO" id="GO:0031469">
    <property type="term" value="C:bacterial microcompartment"/>
    <property type="evidence" value="ECO:0007669"/>
    <property type="project" value="UniProtKB-SubCell"/>
</dbReference>
<evidence type="ECO:0000256" key="3">
    <source>
        <dbReference type="SAM" id="MobiDB-lite"/>
    </source>
</evidence>
<feature type="compositionally biased region" description="Low complexity" evidence="3">
    <location>
        <begin position="89"/>
        <end position="102"/>
    </location>
</feature>
<evidence type="ECO:0000256" key="2">
    <source>
        <dbReference type="ARBA" id="ARBA00024446"/>
    </source>
</evidence>
<feature type="region of interest" description="Disordered" evidence="3">
    <location>
        <begin position="82"/>
        <end position="102"/>
    </location>
</feature>
<dbReference type="SUPFAM" id="SSF159133">
    <property type="entry name" value="EutN/CcmL-like"/>
    <property type="match status" value="1"/>
</dbReference>
<dbReference type="PANTHER" id="PTHR36539:SF2">
    <property type="entry name" value="ETHANOLAMINE UTILIZATION PROTEIN"/>
    <property type="match status" value="1"/>
</dbReference>